<dbReference type="AlphaFoldDB" id="A0A0C9VZT7"/>
<accession>A0A0C9VZT7</accession>
<dbReference type="Proteomes" id="UP000053820">
    <property type="component" value="Unassembled WGS sequence"/>
</dbReference>
<reference evidence="1 2" key="1">
    <citation type="submission" date="2014-04" db="EMBL/GenBank/DDBJ databases">
        <title>Evolutionary Origins and Diversification of the Mycorrhizal Mutualists.</title>
        <authorList>
            <consortium name="DOE Joint Genome Institute"/>
            <consortium name="Mycorrhizal Genomics Consortium"/>
            <person name="Kohler A."/>
            <person name="Kuo A."/>
            <person name="Nagy L.G."/>
            <person name="Floudas D."/>
            <person name="Copeland A."/>
            <person name="Barry K.W."/>
            <person name="Cichocki N."/>
            <person name="Veneault-Fourrey C."/>
            <person name="LaButti K."/>
            <person name="Lindquist E.A."/>
            <person name="Lipzen A."/>
            <person name="Lundell T."/>
            <person name="Morin E."/>
            <person name="Murat C."/>
            <person name="Riley R."/>
            <person name="Ohm R."/>
            <person name="Sun H."/>
            <person name="Tunlid A."/>
            <person name="Henrissat B."/>
            <person name="Grigoriev I.V."/>
            <person name="Hibbett D.S."/>
            <person name="Martin F."/>
        </authorList>
    </citation>
    <scope>NUCLEOTIDE SEQUENCE [LARGE SCALE GENOMIC DNA]</scope>
    <source>
        <strain evidence="1 2">MD-312</strain>
    </source>
</reference>
<organism evidence="1 2">
    <name type="scientific">Hydnomerulius pinastri MD-312</name>
    <dbReference type="NCBI Taxonomy" id="994086"/>
    <lineage>
        <taxon>Eukaryota</taxon>
        <taxon>Fungi</taxon>
        <taxon>Dikarya</taxon>
        <taxon>Basidiomycota</taxon>
        <taxon>Agaricomycotina</taxon>
        <taxon>Agaricomycetes</taxon>
        <taxon>Agaricomycetidae</taxon>
        <taxon>Boletales</taxon>
        <taxon>Boletales incertae sedis</taxon>
        <taxon>Leucogyrophana</taxon>
    </lineage>
</organism>
<evidence type="ECO:0000313" key="1">
    <source>
        <dbReference type="EMBL" id="KIJ59013.1"/>
    </source>
</evidence>
<gene>
    <name evidence="1" type="ORF">HYDPIDRAFT_33589</name>
</gene>
<name>A0A0C9VZT7_9AGAM</name>
<dbReference type="HOGENOM" id="CLU_2427277_0_0_1"/>
<evidence type="ECO:0000313" key="2">
    <source>
        <dbReference type="Proteomes" id="UP000053820"/>
    </source>
</evidence>
<protein>
    <submittedName>
        <fullName evidence="1">Uncharacterized protein</fullName>
    </submittedName>
</protein>
<dbReference type="EMBL" id="KN839900">
    <property type="protein sequence ID" value="KIJ59013.1"/>
    <property type="molecule type" value="Genomic_DNA"/>
</dbReference>
<sequence>MDIGVVVNHPKAKALTVEIHNGFKAFHNNMKFVVGFKPNSSLDVSQFQTPVKYSTLMTQNAFSPISKTKLQSQLFSTEKRASSLMEFMSNL</sequence>
<proteinExistence type="predicted"/>
<keyword evidence="2" id="KW-1185">Reference proteome</keyword>